<reference evidence="1" key="1">
    <citation type="journal article" date="2015" name="Nature">
        <title>Complex archaea that bridge the gap between prokaryotes and eukaryotes.</title>
        <authorList>
            <person name="Spang A."/>
            <person name="Saw J.H."/>
            <person name="Jorgensen S.L."/>
            <person name="Zaremba-Niedzwiedzka K."/>
            <person name="Martijn J."/>
            <person name="Lind A.E."/>
            <person name="van Eijk R."/>
            <person name="Schleper C."/>
            <person name="Guy L."/>
            <person name="Ettema T.J."/>
        </authorList>
    </citation>
    <scope>NUCLEOTIDE SEQUENCE</scope>
</reference>
<name>A0A0F9IVR8_9ZZZZ</name>
<sequence length="249" mass="28558">MTAADIVARLAARHSKDVFVAECKMGESWGRGRRTLDAWAMRKSWSPWSTVGYEVKVARSDFLRDEKWVEYLPATHEFYFVCPRRLIQPEELPADVGLLWTAGQRLHVKRKAVRRTPEPQRLMMLMAYVLMSRTQIVGDMWAANAEPRVAFWRRWLLEEDGERQIGHMVGHRLAERLRAALRAQQAAERKAAGYERIEQLLRDLGLDPSQPLAPAALQARLEGNGHLRALRRVARLTEQAADIARRATG</sequence>
<evidence type="ECO:0000313" key="1">
    <source>
        <dbReference type="EMBL" id="KKL97805.1"/>
    </source>
</evidence>
<dbReference type="EMBL" id="LAZR01018077">
    <property type="protein sequence ID" value="KKL97805.1"/>
    <property type="molecule type" value="Genomic_DNA"/>
</dbReference>
<protein>
    <submittedName>
        <fullName evidence="1">Uncharacterized protein</fullName>
    </submittedName>
</protein>
<gene>
    <name evidence="1" type="ORF">LCGC14_1830730</name>
</gene>
<proteinExistence type="predicted"/>
<comment type="caution">
    <text evidence="1">The sequence shown here is derived from an EMBL/GenBank/DDBJ whole genome shotgun (WGS) entry which is preliminary data.</text>
</comment>
<organism evidence="1">
    <name type="scientific">marine sediment metagenome</name>
    <dbReference type="NCBI Taxonomy" id="412755"/>
    <lineage>
        <taxon>unclassified sequences</taxon>
        <taxon>metagenomes</taxon>
        <taxon>ecological metagenomes</taxon>
    </lineage>
</organism>
<dbReference type="AlphaFoldDB" id="A0A0F9IVR8"/>
<accession>A0A0F9IVR8</accession>